<name>A0A7G9RU70_9BURK</name>
<dbReference type="Pfam" id="PF00582">
    <property type="entry name" value="Usp"/>
    <property type="match status" value="2"/>
</dbReference>
<dbReference type="SUPFAM" id="SSF52402">
    <property type="entry name" value="Adenine nucleotide alpha hydrolases-like"/>
    <property type="match status" value="2"/>
</dbReference>
<dbReference type="PANTHER" id="PTHR46268">
    <property type="entry name" value="STRESS RESPONSE PROTEIN NHAX"/>
    <property type="match status" value="1"/>
</dbReference>
<dbReference type="AlphaFoldDB" id="A0A7G9RU70"/>
<sequence>MNTPDTVYACIDGLDATASVIDSAAWAARRLHAPLTLLHALERPEPLPPVGDYSGLIGVGAQEVLLQRLNELDEERSKVAHQAAQQMIQEALKHVDAESVPALHTYLKDGNLTDVLLEQEPTARLFVLGKGYRATTARKLRLDHRVESVIRSVKQPVLVITASHFVTPTHFVVAFDGSATALRAVQAVARSPLLRGMAAQLVMAGEPSVEMLAQLEGAQRLLEESGFQVTTQLVRGLPEEAIPAFLSSRSDTFLVLGAYGHSRIRQLIVGSTTTALLRLSSVPVLVLR</sequence>
<dbReference type="InterPro" id="IPR006015">
    <property type="entry name" value="Universal_stress_UspA"/>
</dbReference>
<feature type="domain" description="UspA" evidence="2">
    <location>
        <begin position="6"/>
        <end position="160"/>
    </location>
</feature>
<organism evidence="3 4">
    <name type="scientific">Diaphorobacter ruginosibacter</name>
    <dbReference type="NCBI Taxonomy" id="1715720"/>
    <lineage>
        <taxon>Bacteria</taxon>
        <taxon>Pseudomonadati</taxon>
        <taxon>Pseudomonadota</taxon>
        <taxon>Betaproteobacteria</taxon>
        <taxon>Burkholderiales</taxon>
        <taxon>Comamonadaceae</taxon>
        <taxon>Diaphorobacter</taxon>
    </lineage>
</organism>
<proteinExistence type="inferred from homology"/>
<feature type="domain" description="UspA" evidence="2">
    <location>
        <begin position="211"/>
        <end position="288"/>
    </location>
</feature>
<dbReference type="Proteomes" id="UP000515811">
    <property type="component" value="Chromosome"/>
</dbReference>
<dbReference type="PANTHER" id="PTHR46268:SF15">
    <property type="entry name" value="UNIVERSAL STRESS PROTEIN HP_0031"/>
    <property type="match status" value="1"/>
</dbReference>
<keyword evidence="4" id="KW-1185">Reference proteome</keyword>
<dbReference type="PRINTS" id="PR01438">
    <property type="entry name" value="UNVRSLSTRESS"/>
</dbReference>
<accession>A0A7G9RU70</accession>
<protein>
    <submittedName>
        <fullName evidence="3">Universal stress protein</fullName>
    </submittedName>
</protein>
<dbReference type="KEGG" id="drg:H9K76_10380"/>
<gene>
    <name evidence="3" type="ORF">H9K76_10380</name>
</gene>
<evidence type="ECO:0000256" key="1">
    <source>
        <dbReference type="ARBA" id="ARBA00008791"/>
    </source>
</evidence>
<evidence type="ECO:0000313" key="4">
    <source>
        <dbReference type="Proteomes" id="UP000515811"/>
    </source>
</evidence>
<comment type="similarity">
    <text evidence="1">Belongs to the universal stress protein A family.</text>
</comment>
<dbReference type="CDD" id="cd00293">
    <property type="entry name" value="USP-like"/>
    <property type="match status" value="2"/>
</dbReference>
<dbReference type="InterPro" id="IPR006016">
    <property type="entry name" value="UspA"/>
</dbReference>
<dbReference type="RefSeq" id="WP_187600101.1">
    <property type="nucleotide sequence ID" value="NZ_CP060714.1"/>
</dbReference>
<reference evidence="3 4" key="1">
    <citation type="submission" date="2020-08" db="EMBL/GenBank/DDBJ databases">
        <title>Genome sequence of Diaphorobacter ruginosibacter DSM 27467T.</title>
        <authorList>
            <person name="Hyun D.-W."/>
            <person name="Bae J.-W."/>
        </authorList>
    </citation>
    <scope>NUCLEOTIDE SEQUENCE [LARGE SCALE GENOMIC DNA]</scope>
    <source>
        <strain evidence="3 4">DSM 27467</strain>
    </source>
</reference>
<dbReference type="Gene3D" id="3.40.50.12370">
    <property type="match status" value="1"/>
</dbReference>
<evidence type="ECO:0000259" key="2">
    <source>
        <dbReference type="Pfam" id="PF00582"/>
    </source>
</evidence>
<evidence type="ECO:0000313" key="3">
    <source>
        <dbReference type="EMBL" id="QNN59145.1"/>
    </source>
</evidence>
<dbReference type="EMBL" id="CP060714">
    <property type="protein sequence ID" value="QNN59145.1"/>
    <property type="molecule type" value="Genomic_DNA"/>
</dbReference>